<comment type="caution">
    <text evidence="9">The sequence shown here is derived from an EMBL/GenBank/DDBJ whole genome shotgun (WGS) entry which is preliminary data.</text>
</comment>
<keyword evidence="10" id="KW-1185">Reference proteome</keyword>
<dbReference type="AlphaFoldDB" id="A0A4V4N8W3"/>
<dbReference type="Proteomes" id="UP000308891">
    <property type="component" value="Unassembled WGS sequence"/>
</dbReference>
<name>A0A4V4N8W3_9NEIS</name>
<proteinExistence type="predicted"/>
<comment type="PTM">
    <text evidence="6">Binds 1 heme c group covalently per subunit.</text>
</comment>
<dbReference type="SUPFAM" id="SSF46626">
    <property type="entry name" value="Cytochrome c"/>
    <property type="match status" value="1"/>
</dbReference>
<protein>
    <submittedName>
        <fullName evidence="9">Cytochrome C biogenesis protein CcsA</fullName>
    </submittedName>
</protein>
<evidence type="ECO:0000256" key="4">
    <source>
        <dbReference type="ARBA" id="ARBA00022982"/>
    </source>
</evidence>
<keyword evidence="5 6" id="KW-0408">Iron</keyword>
<evidence type="ECO:0000313" key="9">
    <source>
        <dbReference type="EMBL" id="TIC86003.1"/>
    </source>
</evidence>
<evidence type="ECO:0000256" key="6">
    <source>
        <dbReference type="PIRSR" id="PIRSR602324-1"/>
    </source>
</evidence>
<sequence>MKNTLLLSLLLAAASSPAFASIALAQKYTCTACHATDRKVVGPSYQDIARRYAADKGAEAKLAARIKAGGAGSWGPVPMPPNPAIPDADLKALSKWILGQK</sequence>
<dbReference type="Gene3D" id="1.10.760.10">
    <property type="entry name" value="Cytochrome c-like domain"/>
    <property type="match status" value="1"/>
</dbReference>
<evidence type="ECO:0000256" key="1">
    <source>
        <dbReference type="ARBA" id="ARBA00022448"/>
    </source>
</evidence>
<keyword evidence="4" id="KW-0249">Electron transport</keyword>
<dbReference type="InterPro" id="IPR009056">
    <property type="entry name" value="Cyt_c-like_dom"/>
</dbReference>
<feature type="domain" description="Cytochrome c" evidence="8">
    <location>
        <begin position="10"/>
        <end position="101"/>
    </location>
</feature>
<keyword evidence="3 6" id="KW-0479">Metal-binding</keyword>
<evidence type="ECO:0000256" key="5">
    <source>
        <dbReference type="ARBA" id="ARBA00023004"/>
    </source>
</evidence>
<dbReference type="EMBL" id="STGJ01000002">
    <property type="protein sequence ID" value="TIC86003.1"/>
    <property type="molecule type" value="Genomic_DNA"/>
</dbReference>
<dbReference type="GO" id="GO:0020037">
    <property type="term" value="F:heme binding"/>
    <property type="evidence" value="ECO:0007669"/>
    <property type="project" value="InterPro"/>
</dbReference>
<feature type="binding site" description="covalent" evidence="6">
    <location>
        <position position="30"/>
    </location>
    <ligand>
        <name>heme c</name>
        <dbReference type="ChEBI" id="CHEBI:61717"/>
    </ligand>
</feature>
<dbReference type="PRINTS" id="PR00606">
    <property type="entry name" value="CYTCHROMECID"/>
</dbReference>
<evidence type="ECO:0000256" key="7">
    <source>
        <dbReference type="SAM" id="SignalP"/>
    </source>
</evidence>
<evidence type="ECO:0000256" key="2">
    <source>
        <dbReference type="ARBA" id="ARBA00022617"/>
    </source>
</evidence>
<keyword evidence="7" id="KW-0732">Signal</keyword>
<dbReference type="RefSeq" id="WP_136551349.1">
    <property type="nucleotide sequence ID" value="NZ_STGJ01000002.1"/>
</dbReference>
<feature type="binding site" description="covalent" evidence="6">
    <location>
        <position position="79"/>
    </location>
    <ligand>
        <name>heme c</name>
        <dbReference type="ChEBI" id="CHEBI:61717"/>
    </ligand>
</feature>
<keyword evidence="2 6" id="KW-0349">Heme</keyword>
<keyword evidence="1" id="KW-0813">Transport</keyword>
<gene>
    <name evidence="9" type="ORF">E5K04_02555</name>
</gene>
<accession>A0A4V4N8W3</accession>
<organism evidence="9 10">
    <name type="scientific">Crenobacter intestini</name>
    <dbReference type="NCBI Taxonomy" id="2563443"/>
    <lineage>
        <taxon>Bacteria</taxon>
        <taxon>Pseudomonadati</taxon>
        <taxon>Pseudomonadota</taxon>
        <taxon>Betaproteobacteria</taxon>
        <taxon>Neisseriales</taxon>
        <taxon>Neisseriaceae</taxon>
        <taxon>Crenobacter</taxon>
    </lineage>
</organism>
<feature type="chain" id="PRO_5020289597" evidence="7">
    <location>
        <begin position="21"/>
        <end position="101"/>
    </location>
</feature>
<dbReference type="PROSITE" id="PS51007">
    <property type="entry name" value="CYTC"/>
    <property type="match status" value="1"/>
</dbReference>
<reference evidence="9 10" key="1">
    <citation type="submission" date="2019-04" db="EMBL/GenBank/DDBJ databases">
        <title>Crenobacter sp. nov.</title>
        <authorList>
            <person name="Shi S."/>
        </authorList>
    </citation>
    <scope>NUCLEOTIDE SEQUENCE [LARGE SCALE GENOMIC DNA]</scope>
    <source>
        <strain evidence="9 10">GY 70310</strain>
    </source>
</reference>
<dbReference type="Pfam" id="PF00034">
    <property type="entry name" value="Cytochrom_C"/>
    <property type="match status" value="1"/>
</dbReference>
<dbReference type="InterPro" id="IPR036909">
    <property type="entry name" value="Cyt_c-like_dom_sf"/>
</dbReference>
<evidence type="ECO:0000256" key="3">
    <source>
        <dbReference type="ARBA" id="ARBA00022723"/>
    </source>
</evidence>
<evidence type="ECO:0000259" key="8">
    <source>
        <dbReference type="PROSITE" id="PS51007"/>
    </source>
</evidence>
<dbReference type="GO" id="GO:0009055">
    <property type="term" value="F:electron transfer activity"/>
    <property type="evidence" value="ECO:0007669"/>
    <property type="project" value="InterPro"/>
</dbReference>
<dbReference type="GO" id="GO:0005506">
    <property type="term" value="F:iron ion binding"/>
    <property type="evidence" value="ECO:0007669"/>
    <property type="project" value="InterPro"/>
</dbReference>
<dbReference type="InterPro" id="IPR002324">
    <property type="entry name" value="Cyt_c_ID"/>
</dbReference>
<dbReference type="OrthoDB" id="9814063at2"/>
<feature type="signal peptide" evidence="7">
    <location>
        <begin position="1"/>
        <end position="20"/>
    </location>
</feature>
<feature type="binding site" description="covalent" evidence="6">
    <location>
        <position position="34"/>
    </location>
    <ligand>
        <name>heme c</name>
        <dbReference type="ChEBI" id="CHEBI:61717"/>
    </ligand>
</feature>
<evidence type="ECO:0000313" key="10">
    <source>
        <dbReference type="Proteomes" id="UP000308891"/>
    </source>
</evidence>